<dbReference type="OrthoDB" id="2329886at2"/>
<accession>A0A1S6QGJ3</accession>
<evidence type="ECO:0000256" key="1">
    <source>
        <dbReference type="SAM" id="MobiDB-lite"/>
    </source>
</evidence>
<feature type="compositionally biased region" description="Low complexity" evidence="1">
    <location>
        <begin position="72"/>
        <end position="149"/>
    </location>
</feature>
<dbReference type="EMBL" id="CP018906">
    <property type="protein sequence ID" value="AQW20721.1"/>
    <property type="molecule type" value="Genomic_DNA"/>
</dbReference>
<protein>
    <recommendedName>
        <fullName evidence="6">Gram-positive cocci surface proteins LPxTG domain-containing protein</fullName>
    </recommendedName>
</protein>
<keyword evidence="2" id="KW-0472">Membrane</keyword>
<feature type="chain" id="PRO_5039647350" description="Gram-positive cocci surface proteins LPxTG domain-containing protein" evidence="3">
    <location>
        <begin position="27"/>
        <end position="363"/>
    </location>
</feature>
<evidence type="ECO:0008006" key="6">
    <source>
        <dbReference type="Google" id="ProtNLM"/>
    </source>
</evidence>
<evidence type="ECO:0000256" key="3">
    <source>
        <dbReference type="SAM" id="SignalP"/>
    </source>
</evidence>
<proteinExistence type="predicted"/>
<feature type="compositionally biased region" description="Low complexity" evidence="1">
    <location>
        <begin position="199"/>
        <end position="233"/>
    </location>
</feature>
<name>A0A1S6QGJ3_9LACO</name>
<dbReference type="KEGG" id="lcu:PL11_001715"/>
<organism evidence="4 5">
    <name type="scientific">Lentilactobacillus curieae</name>
    <dbReference type="NCBI Taxonomy" id="1138822"/>
    <lineage>
        <taxon>Bacteria</taxon>
        <taxon>Bacillati</taxon>
        <taxon>Bacillota</taxon>
        <taxon>Bacilli</taxon>
        <taxon>Lactobacillales</taxon>
        <taxon>Lactobacillaceae</taxon>
        <taxon>Lentilactobacillus</taxon>
    </lineage>
</organism>
<evidence type="ECO:0000313" key="4">
    <source>
        <dbReference type="EMBL" id="AQW20721.1"/>
    </source>
</evidence>
<feature type="compositionally biased region" description="Polar residues" evidence="1">
    <location>
        <begin position="48"/>
        <end position="58"/>
    </location>
</feature>
<feature type="signal peptide" evidence="3">
    <location>
        <begin position="1"/>
        <end position="26"/>
    </location>
</feature>
<gene>
    <name evidence="4" type="ORF">PL11_001715</name>
</gene>
<sequence>MRKNLKWITVLCSTSAALLLSPVVSGGSTDQVFASSGGDSSTEVQYQKQTSVNESTNVDHAAKVEQYNESKTASTTSNDGTTTTTTYDSHPTNNQIGGTTADSSSVSDSSQNSSSSSATNSSSANSSTDAADSTGAAANQSSANKNSSSTGDGFAMVGAGKSGSAATGSTVEKGVKPVIDQLLPGGSLADSTPTVNQPNANTNTNASSTTGSTAATTQGQGQTATNGNTASQAAASQYLSQRGLGQVNGNGKKGSIKSPLSSALEISNNETAAKNKTKLVSLNAFSNALYKKVQKQKENSGKIVPASGKKATITTPTKNVRYSTTGQGATTVSESMPVIVTLSVIGIAVLGFIAFDPLRFIFR</sequence>
<feature type="region of interest" description="Disordered" evidence="1">
    <location>
        <begin position="182"/>
        <end position="233"/>
    </location>
</feature>
<evidence type="ECO:0000313" key="5">
    <source>
        <dbReference type="Proteomes" id="UP000030361"/>
    </source>
</evidence>
<dbReference type="Proteomes" id="UP000030361">
    <property type="component" value="Chromosome"/>
</dbReference>
<evidence type="ECO:0000256" key="2">
    <source>
        <dbReference type="SAM" id="Phobius"/>
    </source>
</evidence>
<dbReference type="RefSeq" id="WP_035165920.1">
    <property type="nucleotide sequence ID" value="NZ_CP018906.1"/>
</dbReference>
<feature type="compositionally biased region" description="Polar residues" evidence="1">
    <location>
        <begin position="189"/>
        <end position="198"/>
    </location>
</feature>
<feature type="region of interest" description="Disordered" evidence="1">
    <location>
        <begin position="48"/>
        <end position="150"/>
    </location>
</feature>
<reference evidence="4 5" key="1">
    <citation type="journal article" date="2015" name="Genome Announc.">
        <title>Genome Sequence of Lactobacillus curieae CCTCC M 2011381T, a Novel Producer of Gamma-aminobutyric Acid.</title>
        <authorList>
            <person name="Wang Y."/>
            <person name="Wang Y."/>
            <person name="Lang C."/>
            <person name="Wei D."/>
            <person name="Xu P."/>
            <person name="Xie J."/>
        </authorList>
    </citation>
    <scope>NUCLEOTIDE SEQUENCE [LARGE SCALE GENOMIC DNA]</scope>
    <source>
        <strain evidence="4 5">CCTCC M 2011381</strain>
    </source>
</reference>
<feature type="transmembrane region" description="Helical" evidence="2">
    <location>
        <begin position="336"/>
        <end position="355"/>
    </location>
</feature>
<keyword evidence="2" id="KW-1133">Transmembrane helix</keyword>
<dbReference type="AlphaFoldDB" id="A0A1S6QGJ3"/>
<keyword evidence="2" id="KW-0812">Transmembrane</keyword>
<keyword evidence="5" id="KW-1185">Reference proteome</keyword>
<keyword evidence="3" id="KW-0732">Signal</keyword>
<dbReference type="eggNOG" id="ENOG50309SQ">
    <property type="taxonomic scope" value="Bacteria"/>
</dbReference>